<dbReference type="EMBL" id="MT630749">
    <property type="protein sequence ID" value="QNO42544.1"/>
    <property type="molecule type" value="Genomic_DNA"/>
</dbReference>
<dbReference type="PROSITE" id="PS51257">
    <property type="entry name" value="PROKAR_LIPOPROTEIN"/>
    <property type="match status" value="1"/>
</dbReference>
<evidence type="ECO:0000256" key="8">
    <source>
        <dbReference type="ARBA" id="ARBA00023239"/>
    </source>
</evidence>
<evidence type="ECO:0000256" key="1">
    <source>
        <dbReference type="ARBA" id="ARBA00001784"/>
    </source>
</evidence>
<evidence type="ECO:0000256" key="5">
    <source>
        <dbReference type="ARBA" id="ARBA00020164"/>
    </source>
</evidence>
<name>A0A7G9Y3G0_9EURY</name>
<dbReference type="Pfam" id="PF03306">
    <property type="entry name" value="AAL_decarboxy"/>
    <property type="match status" value="1"/>
</dbReference>
<comment type="similarity">
    <text evidence="3">Belongs to the alpha-acetolactate decarboxylase family.</text>
</comment>
<keyword evidence="7" id="KW-0005">Acetoin biosynthesis</keyword>
<sequence length="267" mass="29798">MGYKSIICIVIAICFAAGLLAGCVSAPPPDDQDQDDVLTQVSTIDAILNGLYDGVITYGNLKEHGDFGIGTFEGLDGEMVALDGNFYQIRADGVAYPVGDNMTAPFACVLFFDRDQEMQVWDGMNYTRFRDYMDDSISDKNTFHAIRMEGTFSYVKTRSVPGQEKPYPPLVEVTANQPTFEFNDTEGTIVGFYCPPYVEGLNVPGYHLHFITEDRTAGGHVLEFTVKDAELSLDYTSELYIIFPNTEEFNSLDLTKSRKEELEKAEK</sequence>
<evidence type="ECO:0000313" key="9">
    <source>
        <dbReference type="EMBL" id="QNO42544.1"/>
    </source>
</evidence>
<evidence type="ECO:0000256" key="7">
    <source>
        <dbReference type="ARBA" id="ARBA00023061"/>
    </source>
</evidence>
<dbReference type="Gene3D" id="3.30.1330.80">
    <property type="entry name" value="Hypothetical protein, similar to alpha- acetolactate decarboxylase, domain 2"/>
    <property type="match status" value="2"/>
</dbReference>
<evidence type="ECO:0000256" key="2">
    <source>
        <dbReference type="ARBA" id="ARBA00005170"/>
    </source>
</evidence>
<dbReference type="EC" id="4.1.1.5" evidence="4"/>
<dbReference type="AlphaFoldDB" id="A0A7G9Y3G0"/>
<evidence type="ECO:0000256" key="3">
    <source>
        <dbReference type="ARBA" id="ARBA00007106"/>
    </source>
</evidence>
<dbReference type="UniPathway" id="UPA00626">
    <property type="reaction ID" value="UER00678"/>
</dbReference>
<comment type="catalytic activity">
    <reaction evidence="1">
        <text>(2S)-2-acetolactate + H(+) = (R)-acetoin + CO2</text>
        <dbReference type="Rhea" id="RHEA:21580"/>
        <dbReference type="ChEBI" id="CHEBI:15378"/>
        <dbReference type="ChEBI" id="CHEBI:15686"/>
        <dbReference type="ChEBI" id="CHEBI:16526"/>
        <dbReference type="ChEBI" id="CHEBI:58476"/>
        <dbReference type="EC" id="4.1.1.5"/>
    </reaction>
</comment>
<organism evidence="9">
    <name type="scientific">Candidatus Methanogaster sp. ANME-2c ERB4</name>
    <dbReference type="NCBI Taxonomy" id="2759911"/>
    <lineage>
        <taxon>Archaea</taxon>
        <taxon>Methanobacteriati</taxon>
        <taxon>Methanobacteriota</taxon>
        <taxon>Stenosarchaea group</taxon>
        <taxon>Methanomicrobia</taxon>
        <taxon>Methanosarcinales</taxon>
        <taxon>ANME-2 cluster</taxon>
        <taxon>Candidatus Methanogasteraceae</taxon>
        <taxon>Candidatus Methanogaster</taxon>
    </lineage>
</organism>
<dbReference type="SUPFAM" id="SSF117856">
    <property type="entry name" value="AF0104/ALDC/Ptd012-like"/>
    <property type="match status" value="1"/>
</dbReference>
<keyword evidence="8" id="KW-0456">Lyase</keyword>
<dbReference type="PIRSF" id="PIRSF001332">
    <property type="entry name" value="Acetolac_decarb"/>
    <property type="match status" value="1"/>
</dbReference>
<protein>
    <recommendedName>
        <fullName evidence="5">Alpha-acetolactate decarboxylase</fullName>
        <ecNumber evidence="4">4.1.1.5</ecNumber>
    </recommendedName>
</protein>
<gene>
    <name evidence="9" type="ORF">MMHALIEK_00019</name>
</gene>
<dbReference type="GO" id="GO:0047605">
    <property type="term" value="F:acetolactate decarboxylase activity"/>
    <property type="evidence" value="ECO:0007669"/>
    <property type="project" value="UniProtKB-EC"/>
</dbReference>
<dbReference type="NCBIfam" id="TIGR01252">
    <property type="entry name" value="acetolac_decarb"/>
    <property type="match status" value="1"/>
</dbReference>
<evidence type="ECO:0000256" key="4">
    <source>
        <dbReference type="ARBA" id="ARBA00013204"/>
    </source>
</evidence>
<dbReference type="InterPro" id="IPR005128">
    <property type="entry name" value="Acetolactate_a_deCO2ase"/>
</dbReference>
<dbReference type="CDD" id="cd17299">
    <property type="entry name" value="acetolactate_decarboxylase"/>
    <property type="match status" value="1"/>
</dbReference>
<accession>A0A7G9Y3G0</accession>
<reference evidence="9" key="1">
    <citation type="submission" date="2020-06" db="EMBL/GenBank/DDBJ databases">
        <title>Unique genomic features of the anaerobic methanotrophic archaea.</title>
        <authorList>
            <person name="Chadwick G.L."/>
            <person name="Skennerton C.T."/>
            <person name="Laso-Perez R."/>
            <person name="Leu A.O."/>
            <person name="Speth D.R."/>
            <person name="Yu H."/>
            <person name="Morgan-Lang C."/>
            <person name="Hatzenpichler R."/>
            <person name="Goudeau D."/>
            <person name="Malmstrom R."/>
            <person name="Brazelton W.J."/>
            <person name="Woyke T."/>
            <person name="Hallam S.J."/>
            <person name="Tyson G.W."/>
            <person name="Wegener G."/>
            <person name="Boetius A."/>
            <person name="Orphan V."/>
        </authorList>
    </citation>
    <scope>NUCLEOTIDE SEQUENCE</scope>
</reference>
<proteinExistence type="inferred from homology"/>
<comment type="pathway">
    <text evidence="2">Polyol metabolism; (R,R)-butane-2,3-diol biosynthesis; (R,R)-butane-2,3-diol from pyruvate: step 2/3.</text>
</comment>
<dbReference type="PANTHER" id="PTHR35524:SF1">
    <property type="entry name" value="ALPHA-ACETOLACTATE DECARBOXYLASE"/>
    <property type="match status" value="1"/>
</dbReference>
<evidence type="ECO:0000256" key="6">
    <source>
        <dbReference type="ARBA" id="ARBA00022793"/>
    </source>
</evidence>
<dbReference type="GO" id="GO:0045151">
    <property type="term" value="P:acetoin biosynthetic process"/>
    <property type="evidence" value="ECO:0007669"/>
    <property type="project" value="UniProtKB-KW"/>
</dbReference>
<dbReference type="PANTHER" id="PTHR35524">
    <property type="entry name" value="ALPHA-ACETOLACTATE DECARBOXYLASE"/>
    <property type="match status" value="1"/>
</dbReference>
<keyword evidence="6" id="KW-0210">Decarboxylase</keyword>